<keyword evidence="5" id="KW-0819">tRNA processing</keyword>
<dbReference type="OrthoDB" id="2387925at2759"/>
<name>A0A9P5V8G3_9FUNG</name>
<evidence type="ECO:0000313" key="10">
    <source>
        <dbReference type="Proteomes" id="UP000748756"/>
    </source>
</evidence>
<dbReference type="InterPro" id="IPR029063">
    <property type="entry name" value="SAM-dependent_MTases_sf"/>
</dbReference>
<feature type="region of interest" description="Disordered" evidence="7">
    <location>
        <begin position="483"/>
        <end position="514"/>
    </location>
</feature>
<dbReference type="EMBL" id="JAAAUQ010000870">
    <property type="protein sequence ID" value="KAF9147073.1"/>
    <property type="molecule type" value="Genomic_DNA"/>
</dbReference>
<gene>
    <name evidence="9" type="primary">TYW3</name>
    <name evidence="9" type="ORF">BG015_011343</name>
</gene>
<dbReference type="Gene3D" id="3.40.50.150">
    <property type="entry name" value="Vaccinia Virus protein VP39"/>
    <property type="match status" value="1"/>
</dbReference>
<dbReference type="PANTHER" id="PTHR23245">
    <property type="entry name" value="TRNA METHYLTRANSFERASE"/>
    <property type="match status" value="1"/>
</dbReference>
<dbReference type="InterPro" id="IPR056743">
    <property type="entry name" value="TRM5-TYW2-like_MTfase"/>
</dbReference>
<comment type="catalytic activity">
    <reaction evidence="6">
        <text>4-demethylwyosine(37) in tRNA(Phe) + S-adenosyl-L-methionine = 4-demethyl-7-[(3S)-3-amino-3-carboxypropyl]wyosine(37) in tRNA(Phe) + S-methyl-5'-thioadenosine + H(+)</text>
        <dbReference type="Rhea" id="RHEA:36355"/>
        <dbReference type="Rhea" id="RHEA-COMP:10164"/>
        <dbReference type="Rhea" id="RHEA-COMP:10378"/>
        <dbReference type="ChEBI" id="CHEBI:15378"/>
        <dbReference type="ChEBI" id="CHEBI:17509"/>
        <dbReference type="ChEBI" id="CHEBI:59789"/>
        <dbReference type="ChEBI" id="CHEBI:64315"/>
        <dbReference type="ChEBI" id="CHEBI:73550"/>
        <dbReference type="EC" id="2.5.1.114"/>
    </reaction>
</comment>
<reference evidence="9" key="1">
    <citation type="journal article" date="2020" name="Fungal Divers.">
        <title>Resolving the Mortierellaceae phylogeny through synthesis of multi-gene phylogenetics and phylogenomics.</title>
        <authorList>
            <person name="Vandepol N."/>
            <person name="Liber J."/>
            <person name="Desiro A."/>
            <person name="Na H."/>
            <person name="Kennedy M."/>
            <person name="Barry K."/>
            <person name="Grigoriev I.V."/>
            <person name="Miller A.N."/>
            <person name="O'Donnell K."/>
            <person name="Stajich J.E."/>
            <person name="Bonito G."/>
        </authorList>
    </citation>
    <scope>NUCLEOTIDE SEQUENCE</scope>
    <source>
        <strain evidence="9">NRRL 6426</strain>
    </source>
</reference>
<evidence type="ECO:0000259" key="8">
    <source>
        <dbReference type="PROSITE" id="PS51684"/>
    </source>
</evidence>
<dbReference type="GO" id="GO:0005737">
    <property type="term" value="C:cytoplasm"/>
    <property type="evidence" value="ECO:0007669"/>
    <property type="project" value="TreeGrafter"/>
</dbReference>
<evidence type="ECO:0000256" key="6">
    <source>
        <dbReference type="ARBA" id="ARBA00049400"/>
    </source>
</evidence>
<evidence type="ECO:0000256" key="1">
    <source>
        <dbReference type="ARBA" id="ARBA00004797"/>
    </source>
</evidence>
<evidence type="ECO:0000256" key="5">
    <source>
        <dbReference type="ARBA" id="ARBA00022694"/>
    </source>
</evidence>
<evidence type="ECO:0000256" key="2">
    <source>
        <dbReference type="ARBA" id="ARBA00012265"/>
    </source>
</evidence>
<keyword evidence="4" id="KW-0949">S-adenosyl-L-methionine</keyword>
<accession>A0A9P5V8G3</accession>
<dbReference type="InterPro" id="IPR030382">
    <property type="entry name" value="MeTrfase_TRM5/TYW2"/>
</dbReference>
<dbReference type="SUPFAM" id="SSF53335">
    <property type="entry name" value="S-adenosyl-L-methionine-dependent methyltransferases"/>
    <property type="match status" value="1"/>
</dbReference>
<keyword evidence="10" id="KW-1185">Reference proteome</keyword>
<dbReference type="GO" id="GO:0008175">
    <property type="term" value="F:tRNA methyltransferase activity"/>
    <property type="evidence" value="ECO:0007669"/>
    <property type="project" value="TreeGrafter"/>
</dbReference>
<feature type="domain" description="SAM-dependent methyltransferase TRM5/TYW2-type" evidence="8">
    <location>
        <begin position="325"/>
        <end position="645"/>
    </location>
</feature>
<dbReference type="GO" id="GO:0030488">
    <property type="term" value="P:tRNA methylation"/>
    <property type="evidence" value="ECO:0007669"/>
    <property type="project" value="TreeGrafter"/>
</dbReference>
<dbReference type="EC" id="2.5.1.114" evidence="2"/>
<comment type="caution">
    <text evidence="9">The sequence shown here is derived from an EMBL/GenBank/DDBJ whole genome shotgun (WGS) entry which is preliminary data.</text>
</comment>
<dbReference type="AlphaFoldDB" id="A0A9P5V8G3"/>
<protein>
    <recommendedName>
        <fullName evidence="2">tRNA(Phe) (4-demethylwyosine(37)-C(7)) aminocarboxypropyltransferase</fullName>
        <ecNumber evidence="2">2.5.1.114</ecNumber>
    </recommendedName>
</protein>
<sequence length="652" mass="73301">MSTTTSTPVLLAPRHLTKHLKSFLDKSAWRDKAKLIIHCSQITFDQPSATTAGSTTGGQDKDKDKFNGCDLTQYMAMALLPVGPFLHQPTTNTGIHSLWDLTQDPSSLPSNDLSSVDWPAPFSDPILQKTIFLTWLSPTAFPTPKHLLVQTPLEKLQHATSEFLLPYLQSWAVSDLDHKQEQEQGEQRLTPELLPELIASLPRKWEHYSDFTFLPPTAFLTAPWPAVLKRLIALDQQQGGESGHNGIMARWEKLIQDALGSTHIARKAIIPVQDILRRPKIRPLAGDWKLHNRYKSWIEAEEEGEGERSQTNLVEHQEMSSDLSSSKSGIVMNAINTSGTGTGSGAGAESTGLYESTASTTSTNSDVLPTPSNFQKAYWSETCQNQVFYTWSPMFTMFSAGNITEKERVAKNRPLFDARNKVVVDLYAGIGYFTLVYLIHAGAKVVHACEWNPWSVEGLVRGAERNGVSWKRYLDEIVRIKKDHGQKEPGQEQEQQPFTTGHPTPCHPPPPQLITTTTTTTTIKKRKDYGQLIVYPGDNAQWIEYFENTAHHVNLGLIPTAEPGWVLGVRALCPLEGGYLHVHHNIRVGEEESFKSYLLQSLRDLFSTWKKCNKEEWSIEIRHMENVKSFAPLVFHYVVDIECRPLSFTTPL</sequence>
<dbReference type="GO" id="GO:0102522">
    <property type="term" value="F:tRNA 4-demethylwyosine alpha-amino-alpha-carboxypropyltransferase activity"/>
    <property type="evidence" value="ECO:0007669"/>
    <property type="project" value="UniProtKB-EC"/>
</dbReference>
<dbReference type="Proteomes" id="UP000748756">
    <property type="component" value="Unassembled WGS sequence"/>
</dbReference>
<evidence type="ECO:0000256" key="7">
    <source>
        <dbReference type="SAM" id="MobiDB-lite"/>
    </source>
</evidence>
<dbReference type="PROSITE" id="PS51684">
    <property type="entry name" value="SAM_MT_TRM5_TYW2"/>
    <property type="match status" value="1"/>
</dbReference>
<keyword evidence="3" id="KW-0808">Transferase</keyword>
<evidence type="ECO:0000256" key="3">
    <source>
        <dbReference type="ARBA" id="ARBA00022679"/>
    </source>
</evidence>
<evidence type="ECO:0000256" key="4">
    <source>
        <dbReference type="ARBA" id="ARBA00022691"/>
    </source>
</evidence>
<evidence type="ECO:0000313" key="9">
    <source>
        <dbReference type="EMBL" id="KAF9147073.1"/>
    </source>
</evidence>
<organism evidence="9 10">
    <name type="scientific">Linnemannia schmuckeri</name>
    <dbReference type="NCBI Taxonomy" id="64567"/>
    <lineage>
        <taxon>Eukaryota</taxon>
        <taxon>Fungi</taxon>
        <taxon>Fungi incertae sedis</taxon>
        <taxon>Mucoromycota</taxon>
        <taxon>Mortierellomycotina</taxon>
        <taxon>Mortierellomycetes</taxon>
        <taxon>Mortierellales</taxon>
        <taxon>Mortierellaceae</taxon>
        <taxon>Linnemannia</taxon>
    </lineage>
</organism>
<dbReference type="GO" id="GO:0031591">
    <property type="term" value="P:wybutosine biosynthetic process"/>
    <property type="evidence" value="ECO:0007669"/>
    <property type="project" value="TreeGrafter"/>
</dbReference>
<comment type="pathway">
    <text evidence="1">tRNA modification; wybutosine-tRNA(Phe) biosynthesis.</text>
</comment>
<keyword evidence="9" id="KW-0489">Methyltransferase</keyword>
<dbReference type="PANTHER" id="PTHR23245:SF25">
    <property type="entry name" value="TRNA WYBUTOSINE-SYNTHESIZING PROTEIN 2 HOMOLOG"/>
    <property type="match status" value="1"/>
</dbReference>
<proteinExistence type="predicted"/>
<feature type="compositionally biased region" description="Low complexity" evidence="7">
    <location>
        <begin position="492"/>
        <end position="504"/>
    </location>
</feature>
<dbReference type="Pfam" id="PF02475">
    <property type="entry name" value="TRM5-TYW2_MTfase"/>
    <property type="match status" value="1"/>
</dbReference>